<evidence type="ECO:0000313" key="2">
    <source>
        <dbReference type="EMBL" id="KAG2288563.1"/>
    </source>
</evidence>
<dbReference type="PANTHER" id="PTHR47165">
    <property type="entry name" value="OS03G0429900 PROTEIN"/>
    <property type="match status" value="1"/>
</dbReference>
<reference evidence="2 3" key="1">
    <citation type="submission" date="2020-02" db="EMBL/GenBank/DDBJ databases">
        <authorList>
            <person name="Ma Q."/>
            <person name="Huang Y."/>
            <person name="Song X."/>
            <person name="Pei D."/>
        </authorList>
    </citation>
    <scope>NUCLEOTIDE SEQUENCE [LARGE SCALE GENOMIC DNA]</scope>
    <source>
        <strain evidence="2">Sxm20200214</strain>
        <tissue evidence="2">Leaf</tissue>
    </source>
</reference>
<dbReference type="Gene3D" id="2.40.50.140">
    <property type="entry name" value="Nucleic acid-binding proteins"/>
    <property type="match status" value="1"/>
</dbReference>
<dbReference type="SUPFAM" id="SSF50249">
    <property type="entry name" value="Nucleic acid-binding proteins"/>
    <property type="match status" value="1"/>
</dbReference>
<keyword evidence="3" id="KW-1185">Reference proteome</keyword>
<dbReference type="InterPro" id="IPR012340">
    <property type="entry name" value="NA-bd_OB-fold"/>
</dbReference>
<evidence type="ECO:0000313" key="3">
    <source>
        <dbReference type="Proteomes" id="UP000886595"/>
    </source>
</evidence>
<sequence length="379" mass="41172">MSVDMLLVDTNATLMPATVAASRVLTFAPHLTAGSMYSITGFDVAWCNPNFSLSGSSLLIQFSDATSLNVLTEPNRVLHTLKNASYSVGKVRYIIGEITAVKSSASDPPADKNHLMVTTKLGNLVDAHAVSFHNMLEAIRGEPRVVVATSLNPKIVGANVSKILVSTDTGLQSAAPLLKGYAKVESLIISELNEFVITAPPQDIGFMCSGRVTGIKMDKGWCYAACSKCTKKLQRTDSAFTCVHCDNTHDVGALRYRVELGIADDTAEGVFVCFDGVMRKLHNLKANEAGHMLDTQIPAFYFGYGRKDISLSKSDLLHTTSQQVIRLTPSHGFLTDVNVHHSLNSVTTYYVTAPFLLRLKLGVAVHDQMLEQPLMVEIH</sequence>
<evidence type="ECO:0000259" key="1">
    <source>
        <dbReference type="Pfam" id="PF08646"/>
    </source>
</evidence>
<gene>
    <name evidence="2" type="ORF">Bca52824_048167</name>
</gene>
<proteinExistence type="predicted"/>
<dbReference type="Proteomes" id="UP000886595">
    <property type="component" value="Unassembled WGS sequence"/>
</dbReference>
<protein>
    <recommendedName>
        <fullName evidence="1">Replication factor A C-terminal domain-containing protein</fullName>
    </recommendedName>
</protein>
<comment type="caution">
    <text evidence="2">The sequence shown here is derived from an EMBL/GenBank/DDBJ whole genome shotgun (WGS) entry which is preliminary data.</text>
</comment>
<dbReference type="PANTHER" id="PTHR47165:SF4">
    <property type="entry name" value="OS03G0429900 PROTEIN"/>
    <property type="match status" value="1"/>
</dbReference>
<dbReference type="Pfam" id="PF08646">
    <property type="entry name" value="Rep_fac-A_C"/>
    <property type="match status" value="1"/>
</dbReference>
<dbReference type="OrthoDB" id="1107934at2759"/>
<dbReference type="AlphaFoldDB" id="A0A8X7RFZ8"/>
<feature type="domain" description="Replication factor A C-terminal" evidence="1">
    <location>
        <begin position="206"/>
        <end position="294"/>
    </location>
</feature>
<dbReference type="EMBL" id="JAAMPC010000010">
    <property type="protein sequence ID" value="KAG2288563.1"/>
    <property type="molecule type" value="Genomic_DNA"/>
</dbReference>
<accession>A0A8X7RFZ8</accession>
<organism evidence="2 3">
    <name type="scientific">Brassica carinata</name>
    <name type="common">Ethiopian mustard</name>
    <name type="synonym">Abyssinian cabbage</name>
    <dbReference type="NCBI Taxonomy" id="52824"/>
    <lineage>
        <taxon>Eukaryota</taxon>
        <taxon>Viridiplantae</taxon>
        <taxon>Streptophyta</taxon>
        <taxon>Embryophyta</taxon>
        <taxon>Tracheophyta</taxon>
        <taxon>Spermatophyta</taxon>
        <taxon>Magnoliopsida</taxon>
        <taxon>eudicotyledons</taxon>
        <taxon>Gunneridae</taxon>
        <taxon>Pentapetalae</taxon>
        <taxon>rosids</taxon>
        <taxon>malvids</taxon>
        <taxon>Brassicales</taxon>
        <taxon>Brassicaceae</taxon>
        <taxon>Brassiceae</taxon>
        <taxon>Brassica</taxon>
    </lineage>
</organism>
<dbReference type="InterPro" id="IPR013955">
    <property type="entry name" value="Rep_factor-A_C"/>
</dbReference>
<name>A0A8X7RFZ8_BRACI</name>